<keyword evidence="3" id="KW-1185">Reference proteome</keyword>
<evidence type="ECO:0000313" key="2">
    <source>
        <dbReference type="EMBL" id="KAI8044254.1"/>
    </source>
</evidence>
<feature type="compositionally biased region" description="Basic residues" evidence="1">
    <location>
        <begin position="140"/>
        <end position="149"/>
    </location>
</feature>
<gene>
    <name evidence="2" type="ORF">M5D96_000405</name>
</gene>
<name>A0A9Q0BUG5_9MUSC</name>
<sequence>MSRCRYCCCCHLFHKSAETKAVKFSANPFLEPSQGPPLPSCSSRKGKEIPNRAFCGPAACTPCSRWTEASQKGVDFGLVRGIDGEGCGTHQTTAQPPTADCQCGILTTAHNLQSQIRSKSHGVAHSEDKCGGRTDDVAKKGRRTRRNRTSGKDIGTQDSQLE</sequence>
<feature type="compositionally biased region" description="Basic and acidic residues" evidence="1">
    <location>
        <begin position="124"/>
        <end position="139"/>
    </location>
</feature>
<dbReference type="AlphaFoldDB" id="A0A9Q0BUG5"/>
<dbReference type="EMBL" id="JAMKOV010000001">
    <property type="protein sequence ID" value="KAI8044254.1"/>
    <property type="molecule type" value="Genomic_DNA"/>
</dbReference>
<proteinExistence type="predicted"/>
<dbReference type="Proteomes" id="UP001059596">
    <property type="component" value="Chromosome 3R"/>
</dbReference>
<evidence type="ECO:0000313" key="3">
    <source>
        <dbReference type="Proteomes" id="UP001059596"/>
    </source>
</evidence>
<comment type="caution">
    <text evidence="2">The sequence shown here is derived from an EMBL/GenBank/DDBJ whole genome shotgun (WGS) entry which is preliminary data.</text>
</comment>
<reference evidence="2" key="1">
    <citation type="journal article" date="2023" name="Genome Biol. Evol.">
        <title>Long-read-based Genome Assembly of Drosophila gunungcola Reveals Fewer Chemosensory Genes in Flower-breeding Species.</title>
        <authorList>
            <person name="Negi A."/>
            <person name="Liao B.Y."/>
            <person name="Yeh S.D."/>
        </authorList>
    </citation>
    <scope>NUCLEOTIDE SEQUENCE</scope>
    <source>
        <strain evidence="2">Sukarami</strain>
    </source>
</reference>
<feature type="region of interest" description="Disordered" evidence="1">
    <location>
        <begin position="119"/>
        <end position="162"/>
    </location>
</feature>
<evidence type="ECO:0000256" key="1">
    <source>
        <dbReference type="SAM" id="MobiDB-lite"/>
    </source>
</evidence>
<accession>A0A9Q0BUG5</accession>
<organism evidence="2 3">
    <name type="scientific">Drosophila gunungcola</name>
    <name type="common">fruit fly</name>
    <dbReference type="NCBI Taxonomy" id="103775"/>
    <lineage>
        <taxon>Eukaryota</taxon>
        <taxon>Metazoa</taxon>
        <taxon>Ecdysozoa</taxon>
        <taxon>Arthropoda</taxon>
        <taxon>Hexapoda</taxon>
        <taxon>Insecta</taxon>
        <taxon>Pterygota</taxon>
        <taxon>Neoptera</taxon>
        <taxon>Endopterygota</taxon>
        <taxon>Diptera</taxon>
        <taxon>Brachycera</taxon>
        <taxon>Muscomorpha</taxon>
        <taxon>Ephydroidea</taxon>
        <taxon>Drosophilidae</taxon>
        <taxon>Drosophila</taxon>
        <taxon>Sophophora</taxon>
    </lineage>
</organism>
<protein>
    <submittedName>
        <fullName evidence="2">Uncharacterized protein</fullName>
    </submittedName>
</protein>